<dbReference type="Pfam" id="PF00392">
    <property type="entry name" value="GntR"/>
    <property type="match status" value="1"/>
</dbReference>
<organism evidence="5 6">
    <name type="scientific">Geosporobacter subterraneus DSM 17957</name>
    <dbReference type="NCBI Taxonomy" id="1121919"/>
    <lineage>
        <taxon>Bacteria</taxon>
        <taxon>Bacillati</taxon>
        <taxon>Bacillota</taxon>
        <taxon>Clostridia</taxon>
        <taxon>Peptostreptococcales</taxon>
        <taxon>Thermotaleaceae</taxon>
        <taxon>Geosporobacter</taxon>
    </lineage>
</organism>
<dbReference type="InterPro" id="IPR036390">
    <property type="entry name" value="WH_DNA-bd_sf"/>
</dbReference>
<dbReference type="CDD" id="cd07377">
    <property type="entry name" value="WHTH_GntR"/>
    <property type="match status" value="1"/>
</dbReference>
<name>A0A1M6KY60_9FIRM</name>
<evidence type="ECO:0000313" key="5">
    <source>
        <dbReference type="EMBL" id="SHJ63870.1"/>
    </source>
</evidence>
<dbReference type="Proteomes" id="UP000184536">
    <property type="component" value="Unassembled WGS sequence"/>
</dbReference>
<dbReference type="GO" id="GO:0003677">
    <property type="term" value="F:DNA binding"/>
    <property type="evidence" value="ECO:0007669"/>
    <property type="project" value="UniProtKB-KW"/>
</dbReference>
<evidence type="ECO:0000259" key="4">
    <source>
        <dbReference type="PROSITE" id="PS50949"/>
    </source>
</evidence>
<proteinExistence type="predicted"/>
<keyword evidence="2" id="KW-0238">DNA-binding</keyword>
<accession>A0A1M6KY60</accession>
<feature type="domain" description="HTH gntR-type" evidence="4">
    <location>
        <begin position="10"/>
        <end position="78"/>
    </location>
</feature>
<reference evidence="6" key="1">
    <citation type="submission" date="2016-11" db="EMBL/GenBank/DDBJ databases">
        <authorList>
            <person name="Varghese N."/>
            <person name="Submissions S."/>
        </authorList>
    </citation>
    <scope>NUCLEOTIDE SEQUENCE [LARGE SCALE GENOMIC DNA]</scope>
    <source>
        <strain evidence="6">DSM 17957</strain>
    </source>
</reference>
<dbReference type="AlphaFoldDB" id="A0A1M6KY60"/>
<keyword evidence="6" id="KW-1185">Reference proteome</keyword>
<dbReference type="GO" id="GO:0003700">
    <property type="term" value="F:DNA-binding transcription factor activity"/>
    <property type="evidence" value="ECO:0007669"/>
    <property type="project" value="InterPro"/>
</dbReference>
<dbReference type="RefSeq" id="WP_110941627.1">
    <property type="nucleotide sequence ID" value="NZ_FQZV01000033.1"/>
</dbReference>
<keyword evidence="3" id="KW-0804">Transcription</keyword>
<dbReference type="EMBL" id="FQZV01000033">
    <property type="protein sequence ID" value="SHJ63870.1"/>
    <property type="molecule type" value="Genomic_DNA"/>
</dbReference>
<keyword evidence="1" id="KW-0805">Transcription regulation</keyword>
<dbReference type="Gene3D" id="1.10.10.10">
    <property type="entry name" value="Winged helix-like DNA-binding domain superfamily/Winged helix DNA-binding domain"/>
    <property type="match status" value="1"/>
</dbReference>
<dbReference type="OrthoDB" id="9801546at2"/>
<gene>
    <name evidence="5" type="ORF">SAMN02745975_02525</name>
</gene>
<dbReference type="PANTHER" id="PTHR38445">
    <property type="entry name" value="HTH-TYPE TRANSCRIPTIONAL REPRESSOR YTRA"/>
    <property type="match status" value="1"/>
</dbReference>
<protein>
    <submittedName>
        <fullName evidence="5">GntR family transcriptional regulator</fullName>
    </submittedName>
</protein>
<dbReference type="InterPro" id="IPR000524">
    <property type="entry name" value="Tscrpt_reg_HTH_GntR"/>
</dbReference>
<evidence type="ECO:0000256" key="2">
    <source>
        <dbReference type="ARBA" id="ARBA00023125"/>
    </source>
</evidence>
<dbReference type="SUPFAM" id="SSF46785">
    <property type="entry name" value="Winged helix' DNA-binding domain"/>
    <property type="match status" value="1"/>
</dbReference>
<evidence type="ECO:0000256" key="3">
    <source>
        <dbReference type="ARBA" id="ARBA00023163"/>
    </source>
</evidence>
<evidence type="ECO:0000313" key="6">
    <source>
        <dbReference type="Proteomes" id="UP000184536"/>
    </source>
</evidence>
<dbReference type="SMART" id="SM00345">
    <property type="entry name" value="HTH_GNTR"/>
    <property type="match status" value="1"/>
</dbReference>
<dbReference type="PROSITE" id="PS50949">
    <property type="entry name" value="HTH_GNTR"/>
    <property type="match status" value="1"/>
</dbReference>
<evidence type="ECO:0000256" key="1">
    <source>
        <dbReference type="ARBA" id="ARBA00023015"/>
    </source>
</evidence>
<dbReference type="STRING" id="1121919.SAMN02745975_02525"/>
<dbReference type="InterPro" id="IPR036388">
    <property type="entry name" value="WH-like_DNA-bd_sf"/>
</dbReference>
<dbReference type="PANTHER" id="PTHR38445:SF9">
    <property type="entry name" value="HTH-TYPE TRANSCRIPTIONAL REPRESSOR YTRA"/>
    <property type="match status" value="1"/>
</dbReference>
<sequence length="128" mass="14754">MFQLDFKDRRPLYEQIKEKMKLLMINGVLKANEKIPSVRELAQSLTINPNTIQKSYKDLETEGFIYSVRGKGSFVTPLDHTANQSRCNELITELEKIAAELMYLNIQKEQIIACIDTIYQKGEAEPND</sequence>